<proteinExistence type="predicted"/>
<comment type="caution">
    <text evidence="1">The sequence shown here is derived from an EMBL/GenBank/DDBJ whole genome shotgun (WGS) entry which is preliminary data.</text>
</comment>
<dbReference type="AlphaFoldDB" id="A0A645H1S5"/>
<gene>
    <name evidence="1" type="ORF">SDC9_180454</name>
</gene>
<organism evidence="1">
    <name type="scientific">bioreactor metagenome</name>
    <dbReference type="NCBI Taxonomy" id="1076179"/>
    <lineage>
        <taxon>unclassified sequences</taxon>
        <taxon>metagenomes</taxon>
        <taxon>ecological metagenomes</taxon>
    </lineage>
</organism>
<name>A0A645H1S5_9ZZZZ</name>
<sequence length="62" mass="7522">MVQVQTQDSCISYMENPPQYQHNLLSLCVRQERIKRKYPFVAAYLTQFGYRKLVQYSYDHFP</sequence>
<reference evidence="1" key="1">
    <citation type="submission" date="2019-08" db="EMBL/GenBank/DDBJ databases">
        <authorList>
            <person name="Kucharzyk K."/>
            <person name="Murdoch R.W."/>
            <person name="Higgins S."/>
            <person name="Loffler F."/>
        </authorList>
    </citation>
    <scope>NUCLEOTIDE SEQUENCE</scope>
</reference>
<protein>
    <submittedName>
        <fullName evidence="1">Uncharacterized protein</fullName>
    </submittedName>
</protein>
<dbReference type="EMBL" id="VSSQ01085256">
    <property type="protein sequence ID" value="MPN32971.1"/>
    <property type="molecule type" value="Genomic_DNA"/>
</dbReference>
<accession>A0A645H1S5</accession>
<evidence type="ECO:0000313" key="1">
    <source>
        <dbReference type="EMBL" id="MPN32971.1"/>
    </source>
</evidence>